<reference evidence="3" key="1">
    <citation type="submission" date="2016-11" db="EMBL/GenBank/DDBJ databases">
        <authorList>
            <person name="Varghese N."/>
            <person name="Submissions S."/>
        </authorList>
    </citation>
    <scope>NUCLEOTIDE SEQUENCE [LARGE SCALE GENOMIC DNA]</scope>
    <source>
        <strain evidence="3">DSM 19858</strain>
    </source>
</reference>
<keyword evidence="3" id="KW-1185">Reference proteome</keyword>
<accession>A0A1M6JNC6</accession>
<dbReference type="Proteomes" id="UP000184543">
    <property type="component" value="Unassembled WGS sequence"/>
</dbReference>
<organism evidence="2 3">
    <name type="scientific">Pseudozobellia thermophila</name>
    <dbReference type="NCBI Taxonomy" id="192903"/>
    <lineage>
        <taxon>Bacteria</taxon>
        <taxon>Pseudomonadati</taxon>
        <taxon>Bacteroidota</taxon>
        <taxon>Flavobacteriia</taxon>
        <taxon>Flavobacteriales</taxon>
        <taxon>Flavobacteriaceae</taxon>
        <taxon>Pseudozobellia</taxon>
    </lineage>
</organism>
<dbReference type="STRING" id="192903.SAMN04488513_10589"/>
<dbReference type="RefSeq" id="WP_072994388.1">
    <property type="nucleotide sequence ID" value="NZ_FQYU01000005.1"/>
</dbReference>
<name>A0A1M6JNC6_9FLAO</name>
<evidence type="ECO:0008006" key="4">
    <source>
        <dbReference type="Google" id="ProtNLM"/>
    </source>
</evidence>
<evidence type="ECO:0000256" key="1">
    <source>
        <dbReference type="SAM" id="MobiDB-lite"/>
    </source>
</evidence>
<sequence length="184" mass="19389">MDKKIEQTRNPLHSKTPKAPLPEWAVGISPADIITALNREIEKVLKQAKGNQLRALKLGFERQLNAGLITPNDYKRLNQTFLTVYAAEEGKRTPKQVAEELELIYHESLMDADSSDAANAVIGVAYSKKEDMAIGGLLGMGIGMVIGGALSGTGPFGGSAGAQIGAIVGTIVGSWAAGVCEANN</sequence>
<dbReference type="AlphaFoldDB" id="A0A1M6JNC6"/>
<feature type="region of interest" description="Disordered" evidence="1">
    <location>
        <begin position="1"/>
        <end position="21"/>
    </location>
</feature>
<evidence type="ECO:0000313" key="3">
    <source>
        <dbReference type="Proteomes" id="UP000184543"/>
    </source>
</evidence>
<protein>
    <recommendedName>
        <fullName evidence="4">Glycine zipper</fullName>
    </recommendedName>
</protein>
<gene>
    <name evidence="2" type="ORF">SAMN04488513_10589</name>
</gene>
<evidence type="ECO:0000313" key="2">
    <source>
        <dbReference type="EMBL" id="SHJ48162.1"/>
    </source>
</evidence>
<dbReference type="EMBL" id="FQYU01000005">
    <property type="protein sequence ID" value="SHJ48162.1"/>
    <property type="molecule type" value="Genomic_DNA"/>
</dbReference>
<proteinExistence type="predicted"/>